<dbReference type="Proteomes" id="UP000028194">
    <property type="component" value="Chromosome"/>
</dbReference>
<accession>A0A075MSB0</accession>
<reference evidence="1 2" key="1">
    <citation type="journal article" date="2014" name="PLoS ONE">
        <title>Genome Sequence of Candidatus Nitrososphaera evergladensis from Group I.1b Enriched from Everglades Soil Reveals Novel Genomic Features of the Ammonia-Oxidizing Archaea.</title>
        <authorList>
            <person name="Zhalnina K.V."/>
            <person name="Dias R."/>
            <person name="Leonard M.T."/>
            <person name="Dorr de Quadros P."/>
            <person name="Camargo F.A."/>
            <person name="Drew J.C."/>
            <person name="Farmerie W.G."/>
            <person name="Daroub S.H."/>
            <person name="Triplett E.W."/>
        </authorList>
    </citation>
    <scope>NUCLEOTIDE SEQUENCE [LARGE SCALE GENOMIC DNA]</scope>
    <source>
        <strain evidence="1 2">SR1</strain>
    </source>
</reference>
<dbReference type="OrthoDB" id="11298at2157"/>
<name>A0A075MSB0_9ARCH</name>
<sequence>MPRCSVHTDFFDDSCEACRQEYLEMKGVGKEEHIIEEGGEGKKYKEFTEERAKKLFEEVMLQYLKSGSTDLEAVEKAKAVVRKQCAIRGMPYWPWL</sequence>
<evidence type="ECO:0000313" key="1">
    <source>
        <dbReference type="EMBL" id="AIF84461.1"/>
    </source>
</evidence>
<evidence type="ECO:0000313" key="2">
    <source>
        <dbReference type="Proteomes" id="UP000028194"/>
    </source>
</evidence>
<keyword evidence="2" id="KW-1185">Reference proteome</keyword>
<protein>
    <submittedName>
        <fullName evidence="1">Uncharacterized protein</fullName>
    </submittedName>
</protein>
<dbReference type="RefSeq" id="WP_148701033.1">
    <property type="nucleotide sequence ID" value="NZ_CP007174.1"/>
</dbReference>
<dbReference type="HOGENOM" id="CLU_2379518_0_0_2"/>
<gene>
    <name evidence="1" type="ORF">NTE_02411</name>
</gene>
<organism evidence="1 2">
    <name type="scientific">Candidatus Nitrososphaera evergladensis SR1</name>
    <dbReference type="NCBI Taxonomy" id="1459636"/>
    <lineage>
        <taxon>Archaea</taxon>
        <taxon>Nitrososphaerota</taxon>
        <taxon>Nitrososphaeria</taxon>
        <taxon>Nitrososphaerales</taxon>
        <taxon>Nitrososphaeraceae</taxon>
        <taxon>Nitrososphaera</taxon>
    </lineage>
</organism>
<dbReference type="GeneID" id="41598122"/>
<dbReference type="EMBL" id="CP007174">
    <property type="protein sequence ID" value="AIF84461.1"/>
    <property type="molecule type" value="Genomic_DNA"/>
</dbReference>
<dbReference type="AlphaFoldDB" id="A0A075MSB0"/>
<proteinExistence type="predicted"/>
<dbReference type="KEGG" id="nev:NTE_02411"/>